<dbReference type="PANTHER" id="PTHR40788">
    <property type="entry name" value="CLR5 DOMAIN-CONTAINING PROTEIN-RELATED"/>
    <property type="match status" value="1"/>
</dbReference>
<evidence type="ECO:0000313" key="1">
    <source>
        <dbReference type="EMBL" id="KAF2867597.1"/>
    </source>
</evidence>
<reference evidence="1 2" key="1">
    <citation type="submission" date="2020-01" db="EMBL/GenBank/DDBJ databases">
        <authorList>
            <consortium name="DOE Joint Genome Institute"/>
            <person name="Haridas S."/>
            <person name="Albert R."/>
            <person name="Binder M."/>
            <person name="Bloem J."/>
            <person name="Labutti K."/>
            <person name="Salamov A."/>
            <person name="Andreopoulos B."/>
            <person name="Baker S.E."/>
            <person name="Barry K."/>
            <person name="Bills G."/>
            <person name="Bluhm B.H."/>
            <person name="Cannon C."/>
            <person name="Castanera R."/>
            <person name="Culley D.E."/>
            <person name="Daum C."/>
            <person name="Ezra D."/>
            <person name="Gonzalez J.B."/>
            <person name="Henrissat B."/>
            <person name="Kuo A."/>
            <person name="Liang C."/>
            <person name="Lipzen A."/>
            <person name="Lutzoni F."/>
            <person name="Magnuson J."/>
            <person name="Mondo S."/>
            <person name="Nolan M."/>
            <person name="Ohm R."/>
            <person name="Pangilinan J."/>
            <person name="Park H.-J.H."/>
            <person name="Ramirez L."/>
            <person name="Alfaro M."/>
            <person name="Sun H."/>
            <person name="Tritt A."/>
            <person name="Yoshinaga Y."/>
            <person name="Zwiers L.-H.L."/>
            <person name="Turgeon B.G."/>
            <person name="Goodwin S.B."/>
            <person name="Spatafora J.W."/>
            <person name="Crous P.W."/>
            <person name="Grigoriev I.V."/>
        </authorList>
    </citation>
    <scope>NUCLEOTIDE SEQUENCE [LARGE SCALE GENOMIC DNA]</scope>
    <source>
        <strain evidence="1 2">CBS 611.86</strain>
    </source>
</reference>
<dbReference type="OrthoDB" id="2922289at2759"/>
<proteinExistence type="predicted"/>
<sequence>MDFFGCRRPQSKLSMPLRQVARSWTPRVPVYQSIHGRYPSCLTHGEVQEQALQLSKKLFGDWVTLEAIIERHEEIIRRRWTKKSKEQKTRILLTAWPNMSPQHRPDVDALQRETPAQRLKGTRFREAYLWPYINIEDLVKPKLLLIFLNARGRHQPHEFVHSDPKLTTLGETCGACPPFFLNGYTMVFHGRTSPETYGELLSWDGDEHALELMMSGVGVHPGHGLQALEIQQRIWEFLVNCCKQLLQHVPSETFTSGDVQAKPEPLSGEATNITSLEIVAREAPYRIPAHLDFRRPKALVSAERNSREDHVWALREDPSYFASVMQEYAEHRQEQVLDVRGQQHPTFDQSDNFEFWSSVLRTVVVDAHFGFVTIDQILQQIIVLERLEAKYKDQIRPELELPSEFMKAFQKVLFSLSAAKVDIIGQLKNGVFPSPPIRPFCVRYPKASNASKYRVSYRSPGLNHAINRLMPFFGILWNEDDLLLFRLHNVVDEIERLIQADPEVKALIFPWVASKFSHLSLISECLHQLRLYQPWAGKAEKSMEGRMDQLILDYAESLVGWLTLGSLTLDDRQVYRYADPSDGKFNYPVHRRRNKNNTEAMRKAEKALDRLWGAVDSLYKRHARRSQLDMVADLFAADRASQRTPPWAEPVKEKKEPEASDYVYQSFSSVYHDHTKQITGAFNRTSLSDETNKAKTRGAAAPSDEPVVEAHTDTTAEPEPTYPVDKRAHKVFKALFYSPSNPDLPGEVPWTDFLHAMTTIGFSAMKLHGSAWNLTPPQTFDVERSIQFHEPHPSSKLSFYEARRFGRRLGRAYGWTGEMFKLE</sequence>
<gene>
    <name evidence="1" type="ORF">BDV95DRAFT_630985</name>
</gene>
<dbReference type="Proteomes" id="UP000481861">
    <property type="component" value="Unassembled WGS sequence"/>
</dbReference>
<dbReference type="AlphaFoldDB" id="A0A7C8I0P0"/>
<keyword evidence="2" id="KW-1185">Reference proteome</keyword>
<comment type="caution">
    <text evidence="1">The sequence shown here is derived from an EMBL/GenBank/DDBJ whole genome shotgun (WGS) entry which is preliminary data.</text>
</comment>
<evidence type="ECO:0000313" key="2">
    <source>
        <dbReference type="Proteomes" id="UP000481861"/>
    </source>
</evidence>
<protein>
    <submittedName>
        <fullName evidence="1">Uncharacterized protein</fullName>
    </submittedName>
</protein>
<name>A0A7C8I0P0_9PLEO</name>
<accession>A0A7C8I0P0</accession>
<dbReference type="EMBL" id="JAADJZ010000022">
    <property type="protein sequence ID" value="KAF2867597.1"/>
    <property type="molecule type" value="Genomic_DNA"/>
</dbReference>
<dbReference type="PANTHER" id="PTHR40788:SF2">
    <property type="entry name" value="CLR5 DOMAIN-CONTAINING PROTEIN"/>
    <property type="match status" value="1"/>
</dbReference>
<organism evidence="1 2">
    <name type="scientific">Massariosphaeria phaeospora</name>
    <dbReference type="NCBI Taxonomy" id="100035"/>
    <lineage>
        <taxon>Eukaryota</taxon>
        <taxon>Fungi</taxon>
        <taxon>Dikarya</taxon>
        <taxon>Ascomycota</taxon>
        <taxon>Pezizomycotina</taxon>
        <taxon>Dothideomycetes</taxon>
        <taxon>Pleosporomycetidae</taxon>
        <taxon>Pleosporales</taxon>
        <taxon>Pleosporales incertae sedis</taxon>
        <taxon>Massariosphaeria</taxon>
    </lineage>
</organism>